<proteinExistence type="predicted"/>
<sequence>MKKDFATELEEQTYPEILRTNLANTVLELAKLGIDDLVHFDYLDAPAPETLMRVLGLLNYLAALDDDGKYMAKMLIVSPEFNCSHEILTIVAMLSVPSVWLRPQSQRREADSAKAMLIVPDSDHLTLMNLYKQYVSSTWSPAPQSECPRLTKTTSHVVDQHDKNWCWNNYLSACALQQAENVRTQLLRIMERNEIDLVTTDDERKLFQNICKALMCGFFIPEWVVFNEFVMTTKPYIRTVSKVKPEWLLEYAPDYNDLLTFPDGETKRALLRIQKKRASKAAGVLSSEQTAPDRTRQTMAGYGGFGGIRKLGAVQSGPATDPPHDANVSSSSRWMEKDIRRCVFAALLPPVVLFVMSGTVPS</sequence>
<name>A0ACC1N061_9APHY</name>
<dbReference type="Proteomes" id="UP001144978">
    <property type="component" value="Unassembled WGS sequence"/>
</dbReference>
<comment type="caution">
    <text evidence="1">The sequence shown here is derived from an EMBL/GenBank/DDBJ whole genome shotgun (WGS) entry which is preliminary data.</text>
</comment>
<reference evidence="1" key="1">
    <citation type="submission" date="2022-08" db="EMBL/GenBank/DDBJ databases">
        <title>Genome Sequence of Pycnoporus sanguineus.</title>
        <authorList>
            <person name="Buettner E."/>
        </authorList>
    </citation>
    <scope>NUCLEOTIDE SEQUENCE</scope>
    <source>
        <strain evidence="1">CG-C14</strain>
    </source>
</reference>
<evidence type="ECO:0000313" key="1">
    <source>
        <dbReference type="EMBL" id="KAJ2972637.1"/>
    </source>
</evidence>
<keyword evidence="2" id="KW-1185">Reference proteome</keyword>
<gene>
    <name evidence="1" type="ORF">NUW54_g12221</name>
</gene>
<dbReference type="EMBL" id="JANSHE010005113">
    <property type="protein sequence ID" value="KAJ2972637.1"/>
    <property type="molecule type" value="Genomic_DNA"/>
</dbReference>
<organism evidence="1 2">
    <name type="scientific">Trametes sanguinea</name>
    <dbReference type="NCBI Taxonomy" id="158606"/>
    <lineage>
        <taxon>Eukaryota</taxon>
        <taxon>Fungi</taxon>
        <taxon>Dikarya</taxon>
        <taxon>Basidiomycota</taxon>
        <taxon>Agaricomycotina</taxon>
        <taxon>Agaricomycetes</taxon>
        <taxon>Polyporales</taxon>
        <taxon>Polyporaceae</taxon>
        <taxon>Trametes</taxon>
    </lineage>
</organism>
<evidence type="ECO:0000313" key="2">
    <source>
        <dbReference type="Proteomes" id="UP001144978"/>
    </source>
</evidence>
<accession>A0ACC1N061</accession>
<protein>
    <submittedName>
        <fullName evidence="1">Uncharacterized protein</fullName>
    </submittedName>
</protein>